<evidence type="ECO:0000313" key="2">
    <source>
        <dbReference type="EMBL" id="MDC8772079.1"/>
    </source>
</evidence>
<sequence length="396" mass="42876">MTKQGITAKPLHLCMVALTAYPVLAGRSDYRLVGGAQVQQVMIARALVEAGVRVSLICLDFGQPAIEVIDGIEVHRCFAPGAGVPGLRFFHPRMSGLFAAMKRINADVYYQRCSGMTTGLVAAWARMAGKPSIYAGASDLDFQPGPPNLTGAKDRFAFNRGLAAVSAVVLQNPRQQELLRQHHGREGVLIPSCYNPGKKGGELATSPGQHGEVLWVGMIRPVKRPDRFLQLARALPHLRFRMIGGALGETGAVNEYFERIKAEADDLPNVSFMGFVPFADADQFFDQAALLVNTSDHEGFPNTFLQAWARGVPCVAMFDTGSRLNGSPPYALVADDAALLAKIMELMSDASIYANFSDRAFLYFKQEHSPEQAAARYIQLLLSLCDKTAGAVAAST</sequence>
<feature type="domain" description="Glycosyltransferase subfamily 4-like N-terminal" evidence="1">
    <location>
        <begin position="34"/>
        <end position="185"/>
    </location>
</feature>
<dbReference type="Proteomes" id="UP001221189">
    <property type="component" value="Unassembled WGS sequence"/>
</dbReference>
<dbReference type="Pfam" id="PF13692">
    <property type="entry name" value="Glyco_trans_1_4"/>
    <property type="match status" value="1"/>
</dbReference>
<gene>
    <name evidence="2" type="ORF">PRZ03_10910</name>
</gene>
<dbReference type="Gene3D" id="3.40.50.2000">
    <property type="entry name" value="Glycogen Phosphorylase B"/>
    <property type="match status" value="2"/>
</dbReference>
<accession>A0ABT5KF59</accession>
<evidence type="ECO:0000259" key="1">
    <source>
        <dbReference type="Pfam" id="PF13579"/>
    </source>
</evidence>
<comment type="caution">
    <text evidence="2">The sequence shown here is derived from an EMBL/GenBank/DDBJ whole genome shotgun (WGS) entry which is preliminary data.</text>
</comment>
<dbReference type="SUPFAM" id="SSF53756">
    <property type="entry name" value="UDP-Glycosyltransferase/glycogen phosphorylase"/>
    <property type="match status" value="1"/>
</dbReference>
<organism evidence="2 3">
    <name type="scientific">Roseateles albus</name>
    <dbReference type="NCBI Taxonomy" id="2987525"/>
    <lineage>
        <taxon>Bacteria</taxon>
        <taxon>Pseudomonadati</taxon>
        <taxon>Pseudomonadota</taxon>
        <taxon>Betaproteobacteria</taxon>
        <taxon>Burkholderiales</taxon>
        <taxon>Sphaerotilaceae</taxon>
        <taxon>Roseateles</taxon>
    </lineage>
</organism>
<dbReference type="PANTHER" id="PTHR12526:SF637">
    <property type="entry name" value="GLYCOSYLTRANSFERASE EPSF-RELATED"/>
    <property type="match status" value="1"/>
</dbReference>
<protein>
    <submittedName>
        <fullName evidence="2">Glycosyltransferase family 4 protein</fullName>
    </submittedName>
</protein>
<dbReference type="CDD" id="cd03801">
    <property type="entry name" value="GT4_PimA-like"/>
    <property type="match status" value="1"/>
</dbReference>
<dbReference type="RefSeq" id="WP_273600319.1">
    <property type="nucleotide sequence ID" value="NZ_JAQQXT010000005.1"/>
</dbReference>
<dbReference type="EMBL" id="JAQQXT010000005">
    <property type="protein sequence ID" value="MDC8772079.1"/>
    <property type="molecule type" value="Genomic_DNA"/>
</dbReference>
<proteinExistence type="predicted"/>
<dbReference type="InterPro" id="IPR028098">
    <property type="entry name" value="Glyco_trans_4-like_N"/>
</dbReference>
<evidence type="ECO:0000313" key="3">
    <source>
        <dbReference type="Proteomes" id="UP001221189"/>
    </source>
</evidence>
<name>A0ABT5KF59_9BURK</name>
<dbReference type="Pfam" id="PF13579">
    <property type="entry name" value="Glyco_trans_4_4"/>
    <property type="match status" value="1"/>
</dbReference>
<dbReference type="PANTHER" id="PTHR12526">
    <property type="entry name" value="GLYCOSYLTRANSFERASE"/>
    <property type="match status" value="1"/>
</dbReference>
<reference evidence="2 3" key="1">
    <citation type="submission" date="2022-10" db="EMBL/GenBank/DDBJ databases">
        <title>Paucibacter sp. hw1 Genome sequencing.</title>
        <authorList>
            <person name="Park S."/>
        </authorList>
    </citation>
    <scope>NUCLEOTIDE SEQUENCE [LARGE SCALE GENOMIC DNA]</scope>
    <source>
        <strain evidence="3">hw1</strain>
    </source>
</reference>
<keyword evidence="3" id="KW-1185">Reference proteome</keyword>